<evidence type="ECO:0000256" key="2">
    <source>
        <dbReference type="ARBA" id="ARBA00022692"/>
    </source>
</evidence>
<comment type="catalytic activity">
    <reaction evidence="7">
        <text>a peptidoglycan chain = a peptidoglycan chain with N-acetyl-1,6-anhydromuramyl-[peptide] at the reducing end + a peptidoglycan chain with N-acetylglucosamine at the non-reducing end.</text>
        <dbReference type="EC" id="4.2.2.29"/>
    </reaction>
</comment>
<proteinExistence type="inferred from homology"/>
<keyword evidence="4 7" id="KW-0472">Membrane</keyword>
<dbReference type="NCBIfam" id="TIGR00247">
    <property type="entry name" value="endolytic transglycosylase MltG"/>
    <property type="match status" value="1"/>
</dbReference>
<dbReference type="PATRIC" id="fig|69.6.peg.1674"/>
<comment type="function">
    <text evidence="7">Functions as a peptidoglycan terminase that cleaves nascent peptidoglycan strands endolytically to terminate their elongation.</text>
</comment>
<keyword evidence="6 7" id="KW-0961">Cell wall biogenesis/degradation</keyword>
<accession>A0A0S2DEU8</accession>
<dbReference type="STRING" id="69.GLE_1696"/>
<dbReference type="GO" id="GO:0008932">
    <property type="term" value="F:lytic endotransglycosylase activity"/>
    <property type="evidence" value="ECO:0007669"/>
    <property type="project" value="UniProtKB-UniRule"/>
</dbReference>
<keyword evidence="2 7" id="KW-0812">Transmembrane</keyword>
<evidence type="ECO:0000256" key="6">
    <source>
        <dbReference type="ARBA" id="ARBA00023316"/>
    </source>
</evidence>
<dbReference type="InterPro" id="IPR003770">
    <property type="entry name" value="MLTG-like"/>
</dbReference>
<dbReference type="Gene3D" id="3.30.1490.480">
    <property type="entry name" value="Endolytic murein transglycosylase"/>
    <property type="match status" value="1"/>
</dbReference>
<evidence type="ECO:0000256" key="5">
    <source>
        <dbReference type="ARBA" id="ARBA00023239"/>
    </source>
</evidence>
<protein>
    <recommendedName>
        <fullName evidence="7">Endolytic murein transglycosylase</fullName>
        <ecNumber evidence="7">4.2.2.29</ecNumber>
    </recommendedName>
    <alternativeName>
        <fullName evidence="7">Peptidoglycan lytic transglycosylase</fullName>
    </alternativeName>
    <alternativeName>
        <fullName evidence="7">Peptidoglycan polymerization terminase</fullName>
    </alternativeName>
</protein>
<sequence>MAAKEKKGKRGCGCLIVIVLLLAALAVGGGWAWQRYLGFADAPLRGLAPDQSLLVERGDSLPTVVRKLRASGVEVGEELEWRLLAKQLGAAGRLQVGEYSLAPGTSPRALLVAMRDGKVVSHRFVIVDGWNVRDLRTALARADKLKQQAAQLDDAALMKALGKGGQHPEGRFLPETYFYTGGDSDLDVLKRAAAAMDKALAASWSGRDKDSVLKTPYELLTMASIVEKETGVPAERAQIAGLFERRLKLGMRLETDPTVIYGIGSAYDGNIRKRDLQTDTPYNTYTRAGLPPTPIAMPGLAALKAAANPAPGDALFFVAAGDGSGRSLFAATYAQHQANVRLYLQRYRQNQGRGQPEEGKAVLEEAAETSPASAAPAAQPAPGASR</sequence>
<organism evidence="9 10">
    <name type="scientific">Lysobacter enzymogenes</name>
    <dbReference type="NCBI Taxonomy" id="69"/>
    <lineage>
        <taxon>Bacteria</taxon>
        <taxon>Pseudomonadati</taxon>
        <taxon>Pseudomonadota</taxon>
        <taxon>Gammaproteobacteria</taxon>
        <taxon>Lysobacterales</taxon>
        <taxon>Lysobacteraceae</taxon>
        <taxon>Lysobacter</taxon>
    </lineage>
</organism>
<dbReference type="GO" id="GO:0005886">
    <property type="term" value="C:plasma membrane"/>
    <property type="evidence" value="ECO:0007669"/>
    <property type="project" value="UniProtKB-UniRule"/>
</dbReference>
<keyword evidence="5 7" id="KW-0456">Lyase</keyword>
<dbReference type="Gene3D" id="3.30.160.60">
    <property type="entry name" value="Classic Zinc Finger"/>
    <property type="match status" value="1"/>
</dbReference>
<evidence type="ECO:0000256" key="8">
    <source>
        <dbReference type="SAM" id="MobiDB-lite"/>
    </source>
</evidence>
<evidence type="ECO:0000256" key="4">
    <source>
        <dbReference type="ARBA" id="ARBA00023136"/>
    </source>
</evidence>
<dbReference type="GO" id="GO:0009252">
    <property type="term" value="P:peptidoglycan biosynthetic process"/>
    <property type="evidence" value="ECO:0007669"/>
    <property type="project" value="UniProtKB-UniRule"/>
</dbReference>
<feature type="compositionally biased region" description="Low complexity" evidence="8">
    <location>
        <begin position="368"/>
        <end position="386"/>
    </location>
</feature>
<dbReference type="EC" id="4.2.2.29" evidence="7"/>
<dbReference type="Pfam" id="PF02618">
    <property type="entry name" value="YceG"/>
    <property type="match status" value="1"/>
</dbReference>
<name>A0A0S2DEU8_LYSEN</name>
<dbReference type="AlphaFoldDB" id="A0A0S2DEU8"/>
<dbReference type="PANTHER" id="PTHR30518">
    <property type="entry name" value="ENDOLYTIC MUREIN TRANSGLYCOSYLASE"/>
    <property type="match status" value="1"/>
</dbReference>
<evidence type="ECO:0000256" key="3">
    <source>
        <dbReference type="ARBA" id="ARBA00022989"/>
    </source>
</evidence>
<feature type="site" description="Important for catalytic activity" evidence="7">
    <location>
        <position position="229"/>
    </location>
</feature>
<evidence type="ECO:0000313" key="9">
    <source>
        <dbReference type="EMBL" id="ALN57052.1"/>
    </source>
</evidence>
<keyword evidence="7" id="KW-0997">Cell inner membrane</keyword>
<gene>
    <name evidence="7" type="primary">mltG</name>
    <name evidence="9" type="ORF">GLE_1696</name>
</gene>
<feature type="region of interest" description="Disordered" evidence="8">
    <location>
        <begin position="350"/>
        <end position="386"/>
    </location>
</feature>
<dbReference type="PANTHER" id="PTHR30518:SF2">
    <property type="entry name" value="ENDOLYTIC MUREIN TRANSGLYCOSYLASE"/>
    <property type="match status" value="1"/>
</dbReference>
<evidence type="ECO:0000256" key="7">
    <source>
        <dbReference type="HAMAP-Rule" id="MF_02065"/>
    </source>
</evidence>
<comment type="similarity">
    <text evidence="7">Belongs to the transglycosylase MltG family.</text>
</comment>
<evidence type="ECO:0000313" key="10">
    <source>
        <dbReference type="Proteomes" id="UP000061569"/>
    </source>
</evidence>
<dbReference type="Proteomes" id="UP000061569">
    <property type="component" value="Chromosome"/>
</dbReference>
<keyword evidence="1 7" id="KW-1003">Cell membrane</keyword>
<evidence type="ECO:0000256" key="1">
    <source>
        <dbReference type="ARBA" id="ARBA00022475"/>
    </source>
</evidence>
<reference evidence="9 10" key="1">
    <citation type="submission" date="2015-11" db="EMBL/GenBank/DDBJ databases">
        <title>Genome sequences of Lysobacter enzymogenes strain C3 and Lysobacter antibioticus ATCC 29479.</title>
        <authorList>
            <person name="Kobayashi D.Y."/>
        </authorList>
    </citation>
    <scope>NUCLEOTIDE SEQUENCE [LARGE SCALE GENOMIC DNA]</scope>
    <source>
        <strain evidence="9 10">C3</strain>
    </source>
</reference>
<dbReference type="CDD" id="cd08010">
    <property type="entry name" value="MltG_like"/>
    <property type="match status" value="1"/>
</dbReference>
<dbReference type="GO" id="GO:0071555">
    <property type="term" value="P:cell wall organization"/>
    <property type="evidence" value="ECO:0007669"/>
    <property type="project" value="UniProtKB-KW"/>
</dbReference>
<keyword evidence="3 7" id="KW-1133">Transmembrane helix</keyword>
<dbReference type="HAMAP" id="MF_02065">
    <property type="entry name" value="MltG"/>
    <property type="match status" value="1"/>
</dbReference>
<dbReference type="EMBL" id="CP013140">
    <property type="protein sequence ID" value="ALN57052.1"/>
    <property type="molecule type" value="Genomic_DNA"/>
</dbReference>
<dbReference type="KEGG" id="lez:GLE_1696"/>